<dbReference type="InterPro" id="IPR029058">
    <property type="entry name" value="AB_hydrolase_fold"/>
</dbReference>
<dbReference type="Proteomes" id="UP000419138">
    <property type="component" value="Unassembled WGS sequence"/>
</dbReference>
<gene>
    <name evidence="2" type="ORF">FF041_35735</name>
</gene>
<sequence>MTEFVLVPGGWLGGWAWREVAAELRAAGHGAHPVTLTGLGDRRHLAGPQVGLSTHVEDVVAVLESEELTDAVVVGHSYGILPATGAVDRVAERTARLVHLDSVVPQDGKSLLDLLVAPQQAEEITAWVAEHGEGWRWPMPPVDQIDAIARLDGVSRADRERLARLGAPQPLGTATEPLRLTGAVLTVPATGVFCTRNGNSIARAQELHDSGDPAYMGLAARGITCFELDTGHWPMFSAPAELARVLCAAAAGHGHSLLPRRLG</sequence>
<dbReference type="OrthoDB" id="9773549at2"/>
<dbReference type="PANTHER" id="PTHR37017">
    <property type="entry name" value="AB HYDROLASE-1 DOMAIN-CONTAINING PROTEIN-RELATED"/>
    <property type="match status" value="1"/>
</dbReference>
<keyword evidence="2" id="KW-0378">Hydrolase</keyword>
<dbReference type="AlphaFoldDB" id="A0A646KTA0"/>
<evidence type="ECO:0000313" key="2">
    <source>
        <dbReference type="EMBL" id="MQT05267.1"/>
    </source>
</evidence>
<organism evidence="2 3">
    <name type="scientific">Streptomyces jumonjinensis</name>
    <dbReference type="NCBI Taxonomy" id="1945"/>
    <lineage>
        <taxon>Bacteria</taxon>
        <taxon>Bacillati</taxon>
        <taxon>Actinomycetota</taxon>
        <taxon>Actinomycetes</taxon>
        <taxon>Kitasatosporales</taxon>
        <taxon>Streptomycetaceae</taxon>
        <taxon>Streptomyces</taxon>
    </lineage>
</organism>
<dbReference type="Gene3D" id="3.40.50.1820">
    <property type="entry name" value="alpha/beta hydrolase"/>
    <property type="match status" value="1"/>
</dbReference>
<proteinExistence type="predicted"/>
<reference evidence="2 3" key="1">
    <citation type="submission" date="2019-05" db="EMBL/GenBank/DDBJ databases">
        <title>Comparative genomics and metabolomics analyses of clavulanic acid producing Streptomyces species provides insight into specialized metabolism and evolution of beta-lactam biosynthetic gene clusters.</title>
        <authorList>
            <person name="Moore M.A."/>
            <person name="Cruz-Morales P."/>
            <person name="Barona Gomez F."/>
            <person name="Kapil T."/>
        </authorList>
    </citation>
    <scope>NUCLEOTIDE SEQUENCE [LARGE SCALE GENOMIC DNA]</scope>
    <source>
        <strain evidence="2 3">NRRL 5741</strain>
    </source>
</reference>
<evidence type="ECO:0000259" key="1">
    <source>
        <dbReference type="Pfam" id="PF12697"/>
    </source>
</evidence>
<evidence type="ECO:0000313" key="3">
    <source>
        <dbReference type="Proteomes" id="UP000419138"/>
    </source>
</evidence>
<dbReference type="InterPro" id="IPR000073">
    <property type="entry name" value="AB_hydrolase_1"/>
</dbReference>
<dbReference type="EMBL" id="VCLA01000199">
    <property type="protein sequence ID" value="MQT05267.1"/>
    <property type="molecule type" value="Genomic_DNA"/>
</dbReference>
<name>A0A646KTA0_STRJU</name>
<dbReference type="Pfam" id="PF12697">
    <property type="entry name" value="Abhydrolase_6"/>
    <property type="match status" value="1"/>
</dbReference>
<dbReference type="SUPFAM" id="SSF53474">
    <property type="entry name" value="alpha/beta-Hydrolases"/>
    <property type="match status" value="1"/>
</dbReference>
<comment type="caution">
    <text evidence="2">The sequence shown here is derived from an EMBL/GenBank/DDBJ whole genome shotgun (WGS) entry which is preliminary data.</text>
</comment>
<keyword evidence="3" id="KW-1185">Reference proteome</keyword>
<protein>
    <submittedName>
        <fullName evidence="2">Alpha/beta hydrolase</fullName>
    </submittedName>
</protein>
<dbReference type="GO" id="GO:0016787">
    <property type="term" value="F:hydrolase activity"/>
    <property type="evidence" value="ECO:0007669"/>
    <property type="project" value="UniProtKB-KW"/>
</dbReference>
<dbReference type="RefSeq" id="WP_153526541.1">
    <property type="nucleotide sequence ID" value="NZ_JBEPDZ010000066.1"/>
</dbReference>
<dbReference type="PANTHER" id="PTHR37017:SF11">
    <property type="entry name" value="ESTERASE_LIPASE_THIOESTERASE DOMAIN-CONTAINING PROTEIN"/>
    <property type="match status" value="1"/>
</dbReference>
<dbReference type="InterPro" id="IPR052897">
    <property type="entry name" value="Sec-Metab_Biosynth_Hydrolase"/>
</dbReference>
<feature type="domain" description="AB hydrolase-1" evidence="1">
    <location>
        <begin position="4"/>
        <end position="244"/>
    </location>
</feature>
<accession>A0A646KTA0</accession>